<evidence type="ECO:0000256" key="2">
    <source>
        <dbReference type="SAM" id="MobiDB-lite"/>
    </source>
</evidence>
<name>A0A5K1V456_ENTHI</name>
<reference evidence="4 5" key="1">
    <citation type="submission" date="2016-05" db="EMBL/GenBank/DDBJ databases">
        <title>First whole genome sequencing of Entamoeba histolytica HM1:IMSS-clone-6.</title>
        <authorList>
            <person name="Mukherjee Avik.K."/>
            <person name="Izumyama S."/>
            <person name="Nakada-Tsukui K."/>
            <person name="Nozaki T."/>
        </authorList>
    </citation>
    <scope>NUCLEOTIDE SEQUENCE [LARGE SCALE GENOMIC DNA]</scope>
    <source>
        <strain evidence="4 5">HM1:IMSS clone 6</strain>
    </source>
</reference>
<comment type="caution">
    <text evidence="4">The sequence shown here is derived from an EMBL/GenBank/DDBJ whole genome shotgun (WGS) entry which is preliminary data.</text>
</comment>
<dbReference type="VEuPathDB" id="AmoebaDB:EHI5A_070030"/>
<evidence type="ECO:0000259" key="3">
    <source>
        <dbReference type="Pfam" id="PF11262"/>
    </source>
</evidence>
<evidence type="ECO:0000256" key="1">
    <source>
        <dbReference type="SAM" id="Coils"/>
    </source>
</evidence>
<evidence type="ECO:0000313" key="4">
    <source>
        <dbReference type="EMBL" id="GAT97857.1"/>
    </source>
</evidence>
<dbReference type="Pfam" id="PF11262">
    <property type="entry name" value="Tho2"/>
    <property type="match status" value="1"/>
</dbReference>
<feature type="compositionally biased region" description="Basic residues" evidence="2">
    <location>
        <begin position="970"/>
        <end position="984"/>
    </location>
</feature>
<feature type="region of interest" description="Disordered" evidence="2">
    <location>
        <begin position="915"/>
        <end position="993"/>
    </location>
</feature>
<dbReference type="PANTHER" id="PTHR21597:SF0">
    <property type="entry name" value="THO COMPLEX SUBUNIT 2"/>
    <property type="match status" value="1"/>
</dbReference>
<accession>A0A5K1V456</accession>
<dbReference type="GO" id="GO:0006397">
    <property type="term" value="P:mRNA processing"/>
    <property type="evidence" value="ECO:0007669"/>
    <property type="project" value="InterPro"/>
</dbReference>
<dbReference type="GO" id="GO:0000445">
    <property type="term" value="C:THO complex part of transcription export complex"/>
    <property type="evidence" value="ECO:0007669"/>
    <property type="project" value="TreeGrafter"/>
</dbReference>
<feature type="compositionally biased region" description="Basic and acidic residues" evidence="2">
    <location>
        <begin position="915"/>
        <end position="938"/>
    </location>
</feature>
<dbReference type="GO" id="GO:0006406">
    <property type="term" value="P:mRNA export from nucleus"/>
    <property type="evidence" value="ECO:0007669"/>
    <property type="project" value="InterPro"/>
</dbReference>
<evidence type="ECO:0000313" key="5">
    <source>
        <dbReference type="Proteomes" id="UP000078387"/>
    </source>
</evidence>
<dbReference type="VEuPathDB" id="AmoebaDB:KM1_084070"/>
<proteinExistence type="predicted"/>
<dbReference type="VEuPathDB" id="AmoebaDB:EHI8A_070010"/>
<organism evidence="4 5">
    <name type="scientific">Entamoeba histolytica</name>
    <dbReference type="NCBI Taxonomy" id="5759"/>
    <lineage>
        <taxon>Eukaryota</taxon>
        <taxon>Amoebozoa</taxon>
        <taxon>Evosea</taxon>
        <taxon>Archamoebae</taxon>
        <taxon>Mastigamoebida</taxon>
        <taxon>Entamoebidae</taxon>
        <taxon>Entamoeba</taxon>
    </lineage>
</organism>
<dbReference type="VEuPathDB" id="AmoebaDB:EHI7A_068980"/>
<sequence>MEEISFKDTVKETLNKLVNDQCTEEDAFLRIHESAFLHNKGIIEIFKVLFESGNKCASLKHFNNLCLRFHFFQSILNKVIVNSDGIKKSENVLVHFVKTNFIDIPSFQSLIENTIKQPKDVDKIFETIMLSKDCDAMKKVDIFHVISSINESISVSQKMVSLFINSLNEIKDENKITEIVIKSQRFLTSDKQGKDFLAVHPNIHKKVIFNILLGLNSPTTSMACNTLISQKELFYKFDKTQRIEIFSLFYNDSVKPELKKIDPKSKLTSVMSNFKKDKDQFFEMLNNRPFTLIEEALEIAKSSPKDIPNLTSLFIKSPVLLKMYLINRLRSIYEKEGDLNENCIKFTFSLSPICDSYYFQDCVDFILELLTKDKLLALRVIESLTISLRDFVEITKKDSVSFVSSIEPIHFFVNQKLNDQEDYLISKKGFWNILKKEKCVFKIGFFLSEMKLRCHEMFQWNEDEYDQICLTIQKYFEIIDSVLFTEELKTYFVNAPCEFDYFIMTRDNSVFWKMARIIVPLCSDWEQWKSFSITNNISFRKSEFISKQKDIVAEIKTRESDLFNTVFWLLDLEDIFCPDKLYNDISDEITRHYEKDIKRNNIIPLIKKHKEWVRGMIRQLKLTDFKKEKLYYIPNKFMSQCLIPRIKISIKDAMYCAKFILQIFENDIEGVSLMFLLNIVAMYLIGSCVTMTTKETYNVGIFLNILLKQLKEWNSQEKYNSNVRGKKGFNSTTIVEYSGFQVVYNKWTGLITKELIIMLSSTEESNVNKAIKLYNTISSSLPENIFLKGMVKVLSYKKERQNEKSSHDSDRKVLEENKYLCSYMIQNIGKYQVQPKEMKELLNEFKTKTEVKKEKAIKIKVGIIDEMKKKRNELMKEVWEKKKEELKGGIEKIKKEREEQEKKVFEILSQGLVEKAGEVNRTDKKSNKEEEIKEDKSERRKHHQHRDYSRSERRHHSRERRDRSYSRSRSSSRRRRDTSKKNSRSYKEREYRN</sequence>
<dbReference type="InterPro" id="IPR040007">
    <property type="entry name" value="Tho2"/>
</dbReference>
<keyword evidence="1" id="KW-0175">Coiled coil</keyword>
<dbReference type="PANTHER" id="PTHR21597">
    <property type="entry name" value="THO2 PROTEIN"/>
    <property type="match status" value="1"/>
</dbReference>
<feature type="domain" description="THO complex subunitTHOC2 C-terminal" evidence="3">
    <location>
        <begin position="608"/>
        <end position="785"/>
    </location>
</feature>
<dbReference type="EMBL" id="BDEQ01000001">
    <property type="protein sequence ID" value="GAT97857.1"/>
    <property type="molecule type" value="Genomic_DNA"/>
</dbReference>
<dbReference type="Proteomes" id="UP000078387">
    <property type="component" value="Unassembled WGS sequence"/>
</dbReference>
<dbReference type="AlphaFoldDB" id="A0A5K1V456"/>
<dbReference type="VEuPathDB" id="AmoebaDB:EHI_185590"/>
<feature type="coiled-coil region" evidence="1">
    <location>
        <begin position="864"/>
        <end position="910"/>
    </location>
</feature>
<gene>
    <name evidence="4" type="ORF">CL6EHI_185590</name>
</gene>
<dbReference type="GO" id="GO:0003729">
    <property type="term" value="F:mRNA binding"/>
    <property type="evidence" value="ECO:0007669"/>
    <property type="project" value="TreeGrafter"/>
</dbReference>
<dbReference type="InterPro" id="IPR021418">
    <property type="entry name" value="THO_THOC2_C"/>
</dbReference>
<dbReference type="OMA" id="TKTEVMK"/>
<protein>
    <recommendedName>
        <fullName evidence="3">THO complex subunitTHOC2 C-terminal domain-containing protein</fullName>
    </recommendedName>
</protein>